<dbReference type="EMBL" id="CP039396">
    <property type="protein sequence ID" value="QCD41996.1"/>
    <property type="molecule type" value="Genomic_DNA"/>
</dbReference>
<dbReference type="AlphaFoldDB" id="A0A4P7W247"/>
<reference evidence="3" key="1">
    <citation type="submission" date="2019-02" db="EMBL/GenBank/DDBJ databases">
        <title>Isolation and identification of novel species under the genus Muribaculum.</title>
        <authorList>
            <person name="Miyake S."/>
            <person name="Ding Y."/>
            <person name="Low A."/>
            <person name="Soh M."/>
            <person name="Seedorf H."/>
        </authorList>
    </citation>
    <scope>NUCLEOTIDE SEQUENCE [LARGE SCALE GENOMIC DNA]</scope>
    <source>
        <strain evidence="3">H5</strain>
    </source>
</reference>
<feature type="transmembrane region" description="Helical" evidence="1">
    <location>
        <begin position="47"/>
        <end position="65"/>
    </location>
</feature>
<accession>A0A4P7W247</accession>
<feature type="transmembrane region" description="Helical" evidence="1">
    <location>
        <begin position="20"/>
        <end position="41"/>
    </location>
</feature>
<keyword evidence="1" id="KW-1133">Transmembrane helix</keyword>
<sequence>MSAQRNSSGTPAAMRNIFGIIMIIIYVGVGILFFCGFFDILFPSWGWMRWVAGGLFTAYGLWRAYRQFKGIEPGYGNDRDMIE</sequence>
<keyword evidence="1" id="KW-0472">Membrane</keyword>
<keyword evidence="3" id="KW-1185">Reference proteome</keyword>
<evidence type="ECO:0000256" key="1">
    <source>
        <dbReference type="SAM" id="Phobius"/>
    </source>
</evidence>
<dbReference type="KEGG" id="ddb:E7747_06740"/>
<protein>
    <submittedName>
        <fullName evidence="2">Uncharacterized protein</fullName>
    </submittedName>
</protein>
<keyword evidence="1" id="KW-0812">Transmembrane</keyword>
<name>A0A4P7W247_9BACT</name>
<proteinExistence type="predicted"/>
<gene>
    <name evidence="2" type="ORF">E7747_06740</name>
</gene>
<dbReference type="RefSeq" id="WP_136414913.1">
    <property type="nucleotide sequence ID" value="NZ_CP039396.1"/>
</dbReference>
<organism evidence="2 3">
    <name type="scientific">Duncaniella dubosii</name>
    <dbReference type="NCBI Taxonomy" id="2518971"/>
    <lineage>
        <taxon>Bacteria</taxon>
        <taxon>Pseudomonadati</taxon>
        <taxon>Bacteroidota</taxon>
        <taxon>Bacteroidia</taxon>
        <taxon>Bacteroidales</taxon>
        <taxon>Muribaculaceae</taxon>
        <taxon>Duncaniella</taxon>
    </lineage>
</organism>
<dbReference type="Proteomes" id="UP000297149">
    <property type="component" value="Chromosome"/>
</dbReference>
<evidence type="ECO:0000313" key="3">
    <source>
        <dbReference type="Proteomes" id="UP000297149"/>
    </source>
</evidence>
<evidence type="ECO:0000313" key="2">
    <source>
        <dbReference type="EMBL" id="QCD41996.1"/>
    </source>
</evidence>